<dbReference type="GeneID" id="115262794"/>
<feature type="region of interest" description="Disordered" evidence="2">
    <location>
        <begin position="1799"/>
        <end position="1818"/>
    </location>
</feature>
<dbReference type="SUPFAM" id="SSF56672">
    <property type="entry name" value="DNA/RNA polymerases"/>
    <property type="match status" value="1"/>
</dbReference>
<dbReference type="EnsemblMetazoa" id="AALFPA23_005488.R7011">
    <property type="protein sequence ID" value="AALFPA23_005488.P7011"/>
    <property type="gene ID" value="AALFPA23_005488"/>
</dbReference>
<dbReference type="PANTHER" id="PTHR47331">
    <property type="entry name" value="PHD-TYPE DOMAIN-CONTAINING PROTEIN"/>
    <property type="match status" value="1"/>
</dbReference>
<sequence length="1835" mass="207467">MGNTDLRKLTKKERQLRDMVESIEEFVNQFQEARDRGSVPARLKKLDEVYDSFCDVRADIEILLEECDTDDEEMKEVPAAVREQAMATRAKQRSEQSSKILKAFIQQYFRLKQALEAFMHGPGSSSQQVPAPTNNPPTAASPMRVKLPELKIPTFRGSLMEWVTFRDTFKTLIVDNPHLTDIDRFTYLRTSLAGEALQQIASIDLTADNYSIAWRSLESRYENKKLLVKSHIDALFAVNLMKKESFEALNHVIGEFEKHLQMLTKLGENTQDWSTLLAHMLASKLDPTTQRLWETEHRSTDVPNDGQHWTYQCKRFKEMRVDERRNAVKVKDLCFNCLGRGHTSKVCSRGTCRVCGQRHHSLLHINNTSEQQTPQSNKRSQQSTQNPQSSQTNSISQHRKPTQSTPQQSSNQSPKNPIPIASPNMLTPRTPDTPNVVLTAQEAKVSRSALLATAIVTLEDPFGNTMQARALLDSGSQLCFISERASQRLKFKRSREALSISGIGQAAKRCKQSISARVRSRISSFTGEDVFYVLPQVTLNLPIRKIDSTSLQLPEDIALADPHFTEPGSVDVIIGAGLFFDLLLKEKFKLGEDGPVVQNTNLGWIVCGNLPTESDVLRPHVADVCTEKLDDLLTRFWELESCKTNSVLSLEEYACEKLYDRTTVRDASGRFIVTLPKKDYLIRQLGDSRSTAMRRFLSLERRLDQNVHLKQMYSEFIHEYLRMGHMEEVVADEEDAALPHTTTKLRVVFDASCATSTGVSLNNALMVGPTVQDDIITIILRFRFHRIAIVADVEKMYRMVLQQWTDRKLQKIFWRDNRNENIRVFQLNTVTYGTASAPYLATKCLKRLAELDGHKYPGAARILSKDFYVDDMMTGVDSVADGVKLCSDMQQLLKGGGFNLRKWSSNCPAVLEEIPAELKDDRSSFELDDSSATIKTLGLIWELRTDVFRFKVPEWTSSMICKRSVISDLARIFDPIGLIGVVTVTAKIFVQILWKQKVSWDEPLQDELQDQWLEFRASLSRLENLQMPRWIGFRKDCLSVELHGFCDASMKAYGACIYVRCTYIDGTITSNLPVSKSRVAPLALAEMGKKRKQLTIPRLELSSAVLLAHLYEKTSASIPVSTQSYFHTDSMIVRYWLSSNPSRYQMFVANRISEVQHLTKNGTWRHVAGSDNPADGLSRGVSPADLQQNSLWWEGPSWLRQEKDCWPETQEIVLEELDRSHLEEGSAVASVAAISPPSEVFGLRSTLHRLEKLVAMLLRFKHNALLARGSTPRRYGPVSHAEREDALLHLVKLSQKECFAQEIADLKRKGEVKPTSRINTLHPRLVEGVLRVGGRLENAPVSTDRKHPMLLDKNHPLTFMIMRRFHFEHLHAGPQLLVASVRERFWPLSARSLARTIVHGCITCFRNKPTIHDQLMADLPAARVTPAPPFLRVGVDYCGPFLINYPNRKRISVKHYAAIFVCLVTKAVHIEMVADLTTQGFLAALKRFVARRGKPALITCDNGSNFVGARRQLDELAALFRGQQSQQAITAGAADVGIDFKFIPAKSPNFGGLWEAAVKSMKQHLKKTIGLRTVTPEELNTVLTQIEACLNSRPLTQISNDPSDLDVLTPGHFLIQRPLTAVAEPWLQDVPENRLSRWQKTEDFVQRVWSRWSMQYLSDLHNRTKWTRQRNNLFVGTMVLIKEDNLPPLKWLLGRVTQIHPGVDGNIRVVTVRTKDGNVVRAISKICILPISDNDQRLRRTRSPPTEAQGRLRGPTGSRTPVKCERIVIGAGALAEARKPPRQGSRFNRLFCPRRCAGARSRSRPMSPIQFHPSGPGDLNAADLKVDHAFCSPTS</sequence>
<dbReference type="PANTHER" id="PTHR47331:SF1">
    <property type="entry name" value="GAG-LIKE PROTEIN"/>
    <property type="match status" value="1"/>
</dbReference>
<dbReference type="InterPro" id="IPR040676">
    <property type="entry name" value="DUF5641"/>
</dbReference>
<dbReference type="Pfam" id="PF18701">
    <property type="entry name" value="DUF5641"/>
    <property type="match status" value="1"/>
</dbReference>
<feature type="region of interest" description="Disordered" evidence="2">
    <location>
        <begin position="1737"/>
        <end position="1759"/>
    </location>
</feature>
<reference evidence="4" key="2">
    <citation type="submission" date="2025-05" db="UniProtKB">
        <authorList>
            <consortium name="EnsemblMetazoa"/>
        </authorList>
    </citation>
    <scope>IDENTIFICATION</scope>
    <source>
        <strain evidence="4">Foshan</strain>
    </source>
</reference>
<dbReference type="Pfam" id="PF05380">
    <property type="entry name" value="Peptidase_A17"/>
    <property type="match status" value="1"/>
</dbReference>
<dbReference type="SUPFAM" id="SSF53098">
    <property type="entry name" value="Ribonuclease H-like"/>
    <property type="match status" value="1"/>
</dbReference>
<feature type="coiled-coil region" evidence="1">
    <location>
        <begin position="9"/>
        <end position="36"/>
    </location>
</feature>
<feature type="region of interest" description="Disordered" evidence="2">
    <location>
        <begin position="366"/>
        <end position="434"/>
    </location>
</feature>
<feature type="compositionally biased region" description="Low complexity" evidence="2">
    <location>
        <begin position="380"/>
        <end position="415"/>
    </location>
</feature>
<feature type="compositionally biased region" description="Low complexity" evidence="2">
    <location>
        <begin position="130"/>
        <end position="140"/>
    </location>
</feature>
<dbReference type="Pfam" id="PF03564">
    <property type="entry name" value="DUF1759"/>
    <property type="match status" value="1"/>
</dbReference>
<evidence type="ECO:0000313" key="4">
    <source>
        <dbReference type="EnsemblMetazoa" id="AALFPA23_005488.P7011"/>
    </source>
</evidence>
<dbReference type="Pfam" id="PF17921">
    <property type="entry name" value="Integrase_H2C2"/>
    <property type="match status" value="1"/>
</dbReference>
<dbReference type="RefSeq" id="XP_062711296.1">
    <property type="nucleotide sequence ID" value="XM_062855312.1"/>
</dbReference>
<evidence type="ECO:0000256" key="1">
    <source>
        <dbReference type="SAM" id="Coils"/>
    </source>
</evidence>
<feature type="region of interest" description="Disordered" evidence="2">
    <location>
        <begin position="120"/>
        <end position="142"/>
    </location>
</feature>
<evidence type="ECO:0000259" key="3">
    <source>
        <dbReference type="PROSITE" id="PS50994"/>
    </source>
</evidence>
<dbReference type="InterPro" id="IPR012337">
    <property type="entry name" value="RNaseH-like_sf"/>
</dbReference>
<dbReference type="CDD" id="cd00303">
    <property type="entry name" value="retropepsin_like"/>
    <property type="match status" value="1"/>
</dbReference>
<feature type="compositionally biased region" description="Polar residues" evidence="2">
    <location>
        <begin position="366"/>
        <end position="379"/>
    </location>
</feature>
<dbReference type="InterPro" id="IPR036397">
    <property type="entry name" value="RNaseH_sf"/>
</dbReference>
<name>A0ABM1Y3Z8_AEDAL</name>
<dbReference type="InterPro" id="IPR001584">
    <property type="entry name" value="Integrase_cat-core"/>
</dbReference>
<dbReference type="Proteomes" id="UP000069940">
    <property type="component" value="Unassembled WGS sequence"/>
</dbReference>
<proteinExistence type="predicted"/>
<keyword evidence="1" id="KW-0175">Coiled coil</keyword>
<organism evidence="4 5">
    <name type="scientific">Aedes albopictus</name>
    <name type="common">Asian tiger mosquito</name>
    <name type="synonym">Stegomyia albopicta</name>
    <dbReference type="NCBI Taxonomy" id="7160"/>
    <lineage>
        <taxon>Eukaryota</taxon>
        <taxon>Metazoa</taxon>
        <taxon>Ecdysozoa</taxon>
        <taxon>Arthropoda</taxon>
        <taxon>Hexapoda</taxon>
        <taxon>Insecta</taxon>
        <taxon>Pterygota</taxon>
        <taxon>Neoptera</taxon>
        <taxon>Endopterygota</taxon>
        <taxon>Diptera</taxon>
        <taxon>Nematocera</taxon>
        <taxon>Culicoidea</taxon>
        <taxon>Culicidae</taxon>
        <taxon>Culicinae</taxon>
        <taxon>Aedini</taxon>
        <taxon>Aedes</taxon>
        <taxon>Stegomyia</taxon>
    </lineage>
</organism>
<dbReference type="Gene3D" id="3.30.420.10">
    <property type="entry name" value="Ribonuclease H-like superfamily/Ribonuclease H"/>
    <property type="match status" value="1"/>
</dbReference>
<accession>A0ABM1Y3Z8</accession>
<feature type="domain" description="Integrase catalytic" evidence="3">
    <location>
        <begin position="1424"/>
        <end position="1618"/>
    </location>
</feature>
<dbReference type="InterPro" id="IPR008042">
    <property type="entry name" value="Retrotrans_Pao"/>
</dbReference>
<protein>
    <recommendedName>
        <fullName evidence="3">Integrase catalytic domain-containing protein</fullName>
    </recommendedName>
</protein>
<dbReference type="InterPro" id="IPR005312">
    <property type="entry name" value="DUF1759"/>
</dbReference>
<reference evidence="5" key="1">
    <citation type="journal article" date="2015" name="Proc. Natl. Acad. Sci. U.S.A.">
        <title>Genome sequence of the Asian Tiger mosquito, Aedes albopictus, reveals insights into its biology, genetics, and evolution.</title>
        <authorList>
            <person name="Chen X.G."/>
            <person name="Jiang X."/>
            <person name="Gu J."/>
            <person name="Xu M."/>
            <person name="Wu Y."/>
            <person name="Deng Y."/>
            <person name="Zhang C."/>
            <person name="Bonizzoni M."/>
            <person name="Dermauw W."/>
            <person name="Vontas J."/>
            <person name="Armbruster P."/>
            <person name="Huang X."/>
            <person name="Yang Y."/>
            <person name="Zhang H."/>
            <person name="He W."/>
            <person name="Peng H."/>
            <person name="Liu Y."/>
            <person name="Wu K."/>
            <person name="Chen J."/>
            <person name="Lirakis M."/>
            <person name="Topalis P."/>
            <person name="Van Leeuwen T."/>
            <person name="Hall A.B."/>
            <person name="Jiang X."/>
            <person name="Thorpe C."/>
            <person name="Mueller R.L."/>
            <person name="Sun C."/>
            <person name="Waterhouse R.M."/>
            <person name="Yan G."/>
            <person name="Tu Z.J."/>
            <person name="Fang X."/>
            <person name="James A.A."/>
        </authorList>
    </citation>
    <scope>NUCLEOTIDE SEQUENCE [LARGE SCALE GENOMIC DNA]</scope>
    <source>
        <strain evidence="5">Foshan</strain>
    </source>
</reference>
<evidence type="ECO:0000256" key="2">
    <source>
        <dbReference type="SAM" id="MobiDB-lite"/>
    </source>
</evidence>
<dbReference type="PROSITE" id="PS50994">
    <property type="entry name" value="INTEGRASE"/>
    <property type="match status" value="1"/>
</dbReference>
<evidence type="ECO:0000313" key="5">
    <source>
        <dbReference type="Proteomes" id="UP000069940"/>
    </source>
</evidence>
<dbReference type="InterPro" id="IPR041588">
    <property type="entry name" value="Integrase_H2C2"/>
</dbReference>
<feature type="compositionally biased region" description="Polar residues" evidence="2">
    <location>
        <begin position="424"/>
        <end position="434"/>
    </location>
</feature>
<dbReference type="InterPro" id="IPR043502">
    <property type="entry name" value="DNA/RNA_pol_sf"/>
</dbReference>
<keyword evidence="5" id="KW-1185">Reference proteome</keyword>